<dbReference type="PANTHER" id="PTHR37909">
    <property type="entry name" value="S-ADENOSYL-L-METHIONINE-DEPENDENT METHYLTRANSFERASES SUPERFAMILY PROTEIN"/>
    <property type="match status" value="1"/>
</dbReference>
<dbReference type="Gene3D" id="3.40.50.150">
    <property type="entry name" value="Vaccinia Virus protein VP39"/>
    <property type="match status" value="1"/>
</dbReference>
<dbReference type="STRING" id="928856.SAMN04488049_105132"/>
<protein>
    <submittedName>
        <fullName evidence="1">Putative O-methyltransferase</fullName>
    </submittedName>
</protein>
<dbReference type="Proteomes" id="UP000052022">
    <property type="component" value="Unassembled WGS sequence"/>
</dbReference>
<proteinExistence type="predicted"/>
<dbReference type="GO" id="GO:0032259">
    <property type="term" value="P:methylation"/>
    <property type="evidence" value="ECO:0007669"/>
    <property type="project" value="UniProtKB-KW"/>
</dbReference>
<keyword evidence="1" id="KW-0489">Methyltransferase</keyword>
<dbReference type="AlphaFoldDB" id="A0A0P1H1S2"/>
<dbReference type="EMBL" id="CYSD01000043">
    <property type="protein sequence ID" value="CUH82158.1"/>
    <property type="molecule type" value="Genomic_DNA"/>
</dbReference>
<dbReference type="OrthoDB" id="174925at2"/>
<dbReference type="Pfam" id="PF13578">
    <property type="entry name" value="Methyltransf_24"/>
    <property type="match status" value="1"/>
</dbReference>
<keyword evidence="1" id="KW-0808">Transferase</keyword>
<dbReference type="PANTHER" id="PTHR37909:SF1">
    <property type="entry name" value="S-ADENOSYL-L-METHIONINE-DEPENDENT METHYLTRANSFERASES SUPERFAMILY PROTEIN"/>
    <property type="match status" value="1"/>
</dbReference>
<dbReference type="SUPFAM" id="SSF53335">
    <property type="entry name" value="S-adenosyl-L-methionine-dependent methyltransferases"/>
    <property type="match status" value="1"/>
</dbReference>
<sequence length="211" mass="23354">MDGSTPNFEFTNNWFSLTALQNWKSLIPQVKPQKVLEIGSYEGASASYLIGTNHWCEKMALFCVDTWEGGVEHQDAAVDMVSVEARFDHNIAQAQMLASKPSTVTKLKGTSDIQLARLLADGHGGTFDFVYVDGSHQAPDVMLDALLAFKLCRIGGCIAFDDYLWAEDLPQGRDPLRCPKMAIDAFTNIFFRKVRLLSAPLGQVYVTKVAD</sequence>
<evidence type="ECO:0000313" key="2">
    <source>
        <dbReference type="Proteomes" id="UP000052022"/>
    </source>
</evidence>
<dbReference type="GO" id="GO:0008168">
    <property type="term" value="F:methyltransferase activity"/>
    <property type="evidence" value="ECO:0007669"/>
    <property type="project" value="UniProtKB-KW"/>
</dbReference>
<dbReference type="InterPro" id="IPR029063">
    <property type="entry name" value="SAM-dependent_MTases_sf"/>
</dbReference>
<gene>
    <name evidence="1" type="ORF">TRM7557_03786</name>
</gene>
<dbReference type="RefSeq" id="WP_058291757.1">
    <property type="nucleotide sequence ID" value="NZ_CYSD01000043.1"/>
</dbReference>
<evidence type="ECO:0000313" key="1">
    <source>
        <dbReference type="EMBL" id="CUH82158.1"/>
    </source>
</evidence>
<keyword evidence="2" id="KW-1185">Reference proteome</keyword>
<name>A0A0P1H1S2_9RHOB</name>
<reference evidence="1 2" key="1">
    <citation type="submission" date="2015-09" db="EMBL/GenBank/DDBJ databases">
        <authorList>
            <consortium name="Swine Surveillance"/>
        </authorList>
    </citation>
    <scope>NUCLEOTIDE SEQUENCE [LARGE SCALE GENOMIC DNA]</scope>
    <source>
        <strain evidence="1 2">CECT 7557</strain>
    </source>
</reference>
<accession>A0A0P1H1S2</accession>
<organism evidence="1 2">
    <name type="scientific">Tritonibacter multivorans</name>
    <dbReference type="NCBI Taxonomy" id="928856"/>
    <lineage>
        <taxon>Bacteria</taxon>
        <taxon>Pseudomonadati</taxon>
        <taxon>Pseudomonadota</taxon>
        <taxon>Alphaproteobacteria</taxon>
        <taxon>Rhodobacterales</taxon>
        <taxon>Paracoccaceae</taxon>
        <taxon>Tritonibacter</taxon>
    </lineage>
</organism>